<evidence type="ECO:0000313" key="2">
    <source>
        <dbReference type="EMBL" id="CAE8631450.1"/>
    </source>
</evidence>
<protein>
    <recommendedName>
        <fullName evidence="4">Right handed beta helix domain-containing protein</fullName>
    </recommendedName>
</protein>
<sequence>ELISGTSCDSVTPLAPKGGGAGGQITCERTSDGVRHFKFPVGVFDIDEQVVVPESTEIEGNANPNDPSDKTKKPDPSTQTYFVATKGVTDPKVAYCGTNNNLKPGDAQKLRIGFLLNSNTVVKNINFQGKDTTRPYDNGSLCGGAAFETPGCVSPGFGDGAGLAWEDKRNGCYDHVGKGNSLITGDGKGVENVIIDSVRLNDLLLPSEIVSWSGGKGSQIAVWVAQTQDGSATKNVKVTNLVSMLTRGDGINYHGNVQDSLVEDSHIENTGDDIYAIWGGYAKDASGIVFRNNVGKNAGVTRGYGFGVCVAVYGAKHVTITGMKCYDRKDWNGACKRGPFCNSCLAYVHDGWFGAVYPDGNSINIYGNEYLYMDEPTKPIADRPQIRTDSKSNAHVVTSAGPVFP</sequence>
<gene>
    <name evidence="2" type="ORF">PGLA1383_LOCUS47554</name>
</gene>
<feature type="compositionally biased region" description="Polar residues" evidence="1">
    <location>
        <begin position="1"/>
        <end position="10"/>
    </location>
</feature>
<evidence type="ECO:0000256" key="1">
    <source>
        <dbReference type="SAM" id="MobiDB-lite"/>
    </source>
</evidence>
<organism evidence="2 3">
    <name type="scientific">Polarella glacialis</name>
    <name type="common">Dinoflagellate</name>
    <dbReference type="NCBI Taxonomy" id="89957"/>
    <lineage>
        <taxon>Eukaryota</taxon>
        <taxon>Sar</taxon>
        <taxon>Alveolata</taxon>
        <taxon>Dinophyceae</taxon>
        <taxon>Suessiales</taxon>
        <taxon>Suessiaceae</taxon>
        <taxon>Polarella</taxon>
    </lineage>
</organism>
<dbReference type="AlphaFoldDB" id="A0A813H1B1"/>
<keyword evidence="3" id="KW-1185">Reference proteome</keyword>
<feature type="region of interest" description="Disordered" evidence="1">
    <location>
        <begin position="55"/>
        <end position="78"/>
    </location>
</feature>
<name>A0A813H1B1_POLGL</name>
<proteinExistence type="predicted"/>
<feature type="non-terminal residue" evidence="2">
    <location>
        <position position="1"/>
    </location>
</feature>
<feature type="region of interest" description="Disordered" evidence="1">
    <location>
        <begin position="1"/>
        <end position="24"/>
    </location>
</feature>
<dbReference type="Proteomes" id="UP000654075">
    <property type="component" value="Unassembled WGS sequence"/>
</dbReference>
<evidence type="ECO:0008006" key="4">
    <source>
        <dbReference type="Google" id="ProtNLM"/>
    </source>
</evidence>
<evidence type="ECO:0000313" key="3">
    <source>
        <dbReference type="Proteomes" id="UP000654075"/>
    </source>
</evidence>
<reference evidence="2" key="1">
    <citation type="submission" date="2021-02" db="EMBL/GenBank/DDBJ databases">
        <authorList>
            <person name="Dougan E. K."/>
            <person name="Rhodes N."/>
            <person name="Thang M."/>
            <person name="Chan C."/>
        </authorList>
    </citation>
    <scope>NUCLEOTIDE SEQUENCE</scope>
</reference>
<dbReference type="EMBL" id="CAJNNV010030132">
    <property type="protein sequence ID" value="CAE8631450.1"/>
    <property type="molecule type" value="Genomic_DNA"/>
</dbReference>
<dbReference type="InterPro" id="IPR011050">
    <property type="entry name" value="Pectin_lyase_fold/virulence"/>
</dbReference>
<dbReference type="SUPFAM" id="SSF51126">
    <property type="entry name" value="Pectin lyase-like"/>
    <property type="match status" value="1"/>
</dbReference>
<accession>A0A813H1B1</accession>
<comment type="caution">
    <text evidence="2">The sequence shown here is derived from an EMBL/GenBank/DDBJ whole genome shotgun (WGS) entry which is preliminary data.</text>
</comment>